<gene>
    <name evidence="2" type="ORF">GE061_011256</name>
</gene>
<protein>
    <submittedName>
        <fullName evidence="2">Uncharacterized protein</fullName>
    </submittedName>
</protein>
<accession>A0A8S9XZK9</accession>
<proteinExistence type="predicted"/>
<feature type="region of interest" description="Disordered" evidence="1">
    <location>
        <begin position="197"/>
        <end position="252"/>
    </location>
</feature>
<reference evidence="2" key="1">
    <citation type="journal article" date="2021" name="Mol. Ecol. Resour.">
        <title>Apolygus lucorum genome provides insights into omnivorousness and mesophyll feeding.</title>
        <authorList>
            <person name="Liu Y."/>
            <person name="Liu H."/>
            <person name="Wang H."/>
            <person name="Huang T."/>
            <person name="Liu B."/>
            <person name="Yang B."/>
            <person name="Yin L."/>
            <person name="Li B."/>
            <person name="Zhang Y."/>
            <person name="Zhang S."/>
            <person name="Jiang F."/>
            <person name="Zhang X."/>
            <person name="Ren Y."/>
            <person name="Wang B."/>
            <person name="Wang S."/>
            <person name="Lu Y."/>
            <person name="Wu K."/>
            <person name="Fan W."/>
            <person name="Wang G."/>
        </authorList>
    </citation>
    <scope>NUCLEOTIDE SEQUENCE</scope>
    <source>
        <strain evidence="2">12Hb</strain>
    </source>
</reference>
<feature type="compositionally biased region" description="Basic residues" evidence="1">
    <location>
        <begin position="199"/>
        <end position="216"/>
    </location>
</feature>
<sequence length="331" mass="38134">MERQSVRCESTVREPSSVVCPPPKKGVEDCCYWCGQQLYRYYDPDLNRRVFTHCPIYSGVVLGAARDIDDSRSCRQQSMTDLSPYDPCLDIMLPCPYMEETNGETTYKSSYRHPWIVAKEVAKDEAIACYPWANKAEKDDESQRRGFLSRNGSTEVCQETFVRPERRYHMPCAEDLAVYASSRNLRIPTSSTCLPCRPSRSRSRRGFSRSVSRQRPRTPMFGPCGPRLSMPGRPPVRSTSLTLQRPSPQESVHILPYTDPESLTKVVRFRRSSPCLNRPASPRNSVYTTSYTDPTLHPFYEKSLSRRPTDGYMTPPELWAYTPRRKRRNTL</sequence>
<keyword evidence="3" id="KW-1185">Reference proteome</keyword>
<dbReference type="EMBL" id="WIXP02000003">
    <property type="protein sequence ID" value="KAF6213536.1"/>
    <property type="molecule type" value="Genomic_DNA"/>
</dbReference>
<organism evidence="2 3">
    <name type="scientific">Apolygus lucorum</name>
    <name type="common">Small green plant bug</name>
    <name type="synonym">Lygocoris lucorum</name>
    <dbReference type="NCBI Taxonomy" id="248454"/>
    <lineage>
        <taxon>Eukaryota</taxon>
        <taxon>Metazoa</taxon>
        <taxon>Ecdysozoa</taxon>
        <taxon>Arthropoda</taxon>
        <taxon>Hexapoda</taxon>
        <taxon>Insecta</taxon>
        <taxon>Pterygota</taxon>
        <taxon>Neoptera</taxon>
        <taxon>Paraneoptera</taxon>
        <taxon>Hemiptera</taxon>
        <taxon>Heteroptera</taxon>
        <taxon>Panheteroptera</taxon>
        <taxon>Cimicomorpha</taxon>
        <taxon>Miridae</taxon>
        <taxon>Mirini</taxon>
        <taxon>Apolygus</taxon>
    </lineage>
</organism>
<dbReference type="Proteomes" id="UP000466442">
    <property type="component" value="Unassembled WGS sequence"/>
</dbReference>
<name>A0A8S9XZK9_APOLU</name>
<evidence type="ECO:0000313" key="3">
    <source>
        <dbReference type="Proteomes" id="UP000466442"/>
    </source>
</evidence>
<evidence type="ECO:0000313" key="2">
    <source>
        <dbReference type="EMBL" id="KAF6213536.1"/>
    </source>
</evidence>
<dbReference type="AlphaFoldDB" id="A0A8S9XZK9"/>
<feature type="compositionally biased region" description="Polar residues" evidence="1">
    <location>
        <begin position="237"/>
        <end position="250"/>
    </location>
</feature>
<evidence type="ECO:0000256" key="1">
    <source>
        <dbReference type="SAM" id="MobiDB-lite"/>
    </source>
</evidence>
<comment type="caution">
    <text evidence="2">The sequence shown here is derived from an EMBL/GenBank/DDBJ whole genome shotgun (WGS) entry which is preliminary data.</text>
</comment>